<dbReference type="CDD" id="cd14948">
    <property type="entry name" value="BACON"/>
    <property type="match status" value="1"/>
</dbReference>
<dbReference type="Gene3D" id="3.80.10.10">
    <property type="entry name" value="Ribonuclease Inhibitor"/>
    <property type="match status" value="1"/>
</dbReference>
<dbReference type="AlphaFoldDB" id="A0A380ZAX6"/>
<dbReference type="GeneID" id="93069387"/>
<dbReference type="EMBL" id="UFSX01000002">
    <property type="protein sequence ID" value="SUV43245.1"/>
    <property type="molecule type" value="Genomic_DNA"/>
</dbReference>
<name>A0A380ZAX6_9BACE</name>
<dbReference type="RefSeq" id="WP_004291828.1">
    <property type="nucleotide sequence ID" value="NZ_CABKNQ010000017.1"/>
</dbReference>
<sequence length="659" mass="74800">MKYSKKIIIGLALCAGIVTSCKEDEAGVSNNISTDKDEITIGPEGGTEQVAVSTNADWVAGSAKPWISISPANGMGSADCRLAIDSTLENNARTTQIRFAAEGQEPKLITITQFGFNKQILLKEPEVEIENSAEYDKRFFETTISTNIHFKIDEENIEYSFAEPMNDTEKVEMEPERANWLTLPKNDDLEVNLDRKARPRTIKVRFRWEMNTAPFTRVAKIRLIPQNPEEDKLKDADGKEIDAVILTVRQKPALKIEDNRSGDSLAIITINKKVQATMSFDTSENMQNWNYVTLWEATDDDLPSQEAIGRVRSVKFIMVNLKEGETLPKEVKHLKYLESFGIQSNANFQLREVLLGEEICELEHLKYLSVYAYGLIKLPDNFIKLGGKGKEKGLEVLDLSSNNFPKLSTITDVVNQENFPHVRALLLSRCRRTDSFNDLSQMDNRGGSEYNGRPIGLHVNITEEARERAAFFKLLTWDNLVTLSLSYNFIEGQLPTDSEITAALQAAGKPTRYTKDDFSTDKKDYLDKLVGDTCIWLKTNDNPVTYPGVNGQYKEVVHGQDVPRVLPNARSLSINLNFMTGDMPKWILFHPYFVEWDPEVLVFNQQERGKNSEGAPVLFDNIDNQKYDYKYYYGDKDPGTEVTIQGTAYPLYYRRYVAQ</sequence>
<dbReference type="Gene3D" id="2.60.40.10">
    <property type="entry name" value="Immunoglobulins"/>
    <property type="match status" value="1"/>
</dbReference>
<dbReference type="InterPro" id="IPR013783">
    <property type="entry name" value="Ig-like_fold"/>
</dbReference>
<reference evidence="2 3" key="1">
    <citation type="submission" date="2018-06" db="EMBL/GenBank/DDBJ databases">
        <authorList>
            <consortium name="Pathogen Informatics"/>
            <person name="Doyle S."/>
        </authorList>
    </citation>
    <scope>NUCLEOTIDE SEQUENCE [LARGE SCALE GENOMIC DNA]</scope>
    <source>
        <strain evidence="2 3">NCTC11155</strain>
    </source>
</reference>
<dbReference type="STRING" id="483216.BACEGG_03330"/>
<dbReference type="OrthoDB" id="1080068at2"/>
<dbReference type="InterPro" id="IPR024361">
    <property type="entry name" value="BACON"/>
</dbReference>
<dbReference type="SUPFAM" id="SSF52058">
    <property type="entry name" value="L domain-like"/>
    <property type="match status" value="1"/>
</dbReference>
<dbReference type="InterPro" id="IPR032675">
    <property type="entry name" value="LRR_dom_sf"/>
</dbReference>
<accession>A0A380ZAX6</accession>
<protein>
    <submittedName>
        <fullName evidence="2">Leucine Rich Repeat</fullName>
    </submittedName>
</protein>
<dbReference type="Proteomes" id="UP000254424">
    <property type="component" value="Unassembled WGS sequence"/>
</dbReference>
<dbReference type="PROSITE" id="PS51257">
    <property type="entry name" value="PROKAR_LIPOPROTEIN"/>
    <property type="match status" value="1"/>
</dbReference>
<organism evidence="2 3">
    <name type="scientific">Bacteroides eggerthii</name>
    <dbReference type="NCBI Taxonomy" id="28111"/>
    <lineage>
        <taxon>Bacteria</taxon>
        <taxon>Pseudomonadati</taxon>
        <taxon>Bacteroidota</taxon>
        <taxon>Bacteroidia</taxon>
        <taxon>Bacteroidales</taxon>
        <taxon>Bacteroidaceae</taxon>
        <taxon>Bacteroides</taxon>
    </lineage>
</organism>
<evidence type="ECO:0000259" key="1">
    <source>
        <dbReference type="Pfam" id="PF13004"/>
    </source>
</evidence>
<feature type="domain" description="BACON" evidence="1">
    <location>
        <begin position="57"/>
        <end position="113"/>
    </location>
</feature>
<proteinExistence type="predicted"/>
<dbReference type="Pfam" id="PF13004">
    <property type="entry name" value="BACON"/>
    <property type="match status" value="1"/>
</dbReference>
<evidence type="ECO:0000313" key="3">
    <source>
        <dbReference type="Proteomes" id="UP000254424"/>
    </source>
</evidence>
<evidence type="ECO:0000313" key="2">
    <source>
        <dbReference type="EMBL" id="SUV43245.1"/>
    </source>
</evidence>
<gene>
    <name evidence="2" type="ORF">NCTC11155_02637</name>
</gene>